<evidence type="ECO:0000313" key="2">
    <source>
        <dbReference type="EMBL" id="KAK1513386.1"/>
    </source>
</evidence>
<accession>A0AAI9YJN0</accession>
<keyword evidence="3" id="KW-1185">Reference proteome</keyword>
<dbReference type="Proteomes" id="UP001240678">
    <property type="component" value="Unassembled WGS sequence"/>
</dbReference>
<organism evidence="2 3">
    <name type="scientific">Colletotrichum costaricense</name>
    <dbReference type="NCBI Taxonomy" id="1209916"/>
    <lineage>
        <taxon>Eukaryota</taxon>
        <taxon>Fungi</taxon>
        <taxon>Dikarya</taxon>
        <taxon>Ascomycota</taxon>
        <taxon>Pezizomycotina</taxon>
        <taxon>Sordariomycetes</taxon>
        <taxon>Hypocreomycetidae</taxon>
        <taxon>Glomerellales</taxon>
        <taxon>Glomerellaceae</taxon>
        <taxon>Colletotrichum</taxon>
        <taxon>Colletotrichum acutatum species complex</taxon>
    </lineage>
</organism>
<name>A0AAI9YJN0_9PEZI</name>
<reference evidence="2 3" key="1">
    <citation type="submission" date="2016-10" db="EMBL/GenBank/DDBJ databases">
        <title>The genome sequence of Colletotrichum fioriniae PJ7.</title>
        <authorList>
            <person name="Baroncelli R."/>
        </authorList>
    </citation>
    <scope>NUCLEOTIDE SEQUENCE [LARGE SCALE GENOMIC DNA]</scope>
    <source>
        <strain evidence="2 3">IMI 309622</strain>
    </source>
</reference>
<feature type="non-terminal residue" evidence="2">
    <location>
        <position position="1"/>
    </location>
</feature>
<evidence type="ECO:0000313" key="3">
    <source>
        <dbReference type="Proteomes" id="UP001240678"/>
    </source>
</evidence>
<protein>
    <submittedName>
        <fullName evidence="2">Uncharacterized protein</fullName>
    </submittedName>
</protein>
<feature type="compositionally biased region" description="Polar residues" evidence="1">
    <location>
        <begin position="110"/>
        <end position="120"/>
    </location>
</feature>
<dbReference type="GeneID" id="85346019"/>
<evidence type="ECO:0000256" key="1">
    <source>
        <dbReference type="SAM" id="MobiDB-lite"/>
    </source>
</evidence>
<proteinExistence type="predicted"/>
<dbReference type="AlphaFoldDB" id="A0AAI9YJN0"/>
<feature type="region of interest" description="Disordered" evidence="1">
    <location>
        <begin position="84"/>
        <end position="130"/>
    </location>
</feature>
<dbReference type="EMBL" id="MOOE01000020">
    <property type="protein sequence ID" value="KAK1513386.1"/>
    <property type="molecule type" value="Genomic_DNA"/>
</dbReference>
<dbReference type="RefSeq" id="XP_060306957.1">
    <property type="nucleotide sequence ID" value="XM_060462472.1"/>
</dbReference>
<sequence length="130" mass="14272">IRLTDGQLASPACTVAPQLTLSRVLPPISHHATSRSSHLGSSHRGTAMHLGLDDVYHWVSFPIERGRFFRSRLLHATSIPCCSLDFTTPSDTGMRKRGQQRSTPHHDNGSLPQMSSQGVSRSGFKRQAEA</sequence>
<comment type="caution">
    <text evidence="2">The sequence shown here is derived from an EMBL/GenBank/DDBJ whole genome shotgun (WGS) entry which is preliminary data.</text>
</comment>
<gene>
    <name evidence="2" type="ORF">CCOS01_14328</name>
</gene>